<evidence type="ECO:0000313" key="12">
    <source>
        <dbReference type="Proteomes" id="UP000277671"/>
    </source>
</evidence>
<evidence type="ECO:0000256" key="3">
    <source>
        <dbReference type="ARBA" id="ARBA00013089"/>
    </source>
</evidence>
<dbReference type="NCBIfam" id="TIGR00492">
    <property type="entry name" value="alr"/>
    <property type="match status" value="1"/>
</dbReference>
<dbReference type="PANTHER" id="PTHR30511">
    <property type="entry name" value="ALANINE RACEMASE"/>
    <property type="match status" value="1"/>
</dbReference>
<dbReference type="HAMAP" id="MF_01201">
    <property type="entry name" value="Ala_racemase"/>
    <property type="match status" value="1"/>
</dbReference>
<dbReference type="EC" id="5.1.1.1" evidence="3 7"/>
<dbReference type="PROSITE" id="PS00395">
    <property type="entry name" value="ALANINE_RACEMASE"/>
    <property type="match status" value="1"/>
</dbReference>
<dbReference type="InterPro" id="IPR029066">
    <property type="entry name" value="PLP-binding_barrel"/>
</dbReference>
<feature type="active site" description="Proton acceptor; specific for L-alanine" evidence="7">
    <location>
        <position position="261"/>
    </location>
</feature>
<dbReference type="EMBL" id="RBKT01000001">
    <property type="protein sequence ID" value="RKR90139.1"/>
    <property type="molecule type" value="Genomic_DNA"/>
</dbReference>
<evidence type="ECO:0000256" key="2">
    <source>
        <dbReference type="ARBA" id="ARBA00001933"/>
    </source>
</evidence>
<dbReference type="GO" id="GO:0009252">
    <property type="term" value="P:peptidoglycan biosynthetic process"/>
    <property type="evidence" value="ECO:0007669"/>
    <property type="project" value="TreeGrafter"/>
</dbReference>
<sequence length="397" mass="41663">MWQAELRVDLDAIRENVSRLRAGTDAELMAVVKGDGYGHGMLPAAYAALDAGADWLGVCTLDEALTLRRSGITAPVLAWLLPPGVPLHEGLVAGVDLGAASLDQLGEMITASRFAGRPARVHVKIDTGLSRGGATIDDWPALIEAAAKAEADGLIEVVGVWSHFVHADAPGHPTVDRQLAVFHEALALAERVGIRPRYRHLANSAATLTRRDTHFDLVRPGVSVYGLSPIAGEQYGLRPAMTARARVMLTKRVPAGTGVSYGHTYFTERETTLAVVPLGYADGVPRHASNAGPVQVAGGIRRVAGRVCMDQFVLDCGDDPVAAGDVVTLFGDGTDGAPTADDWAEAADTINYEIVTRFGGVRVPRVYDGAPVPVAPPSATPLAGAAEAVSVTPEVSR</sequence>
<comment type="catalytic activity">
    <reaction evidence="1 7">
        <text>L-alanine = D-alanine</text>
        <dbReference type="Rhea" id="RHEA:20249"/>
        <dbReference type="ChEBI" id="CHEBI:57416"/>
        <dbReference type="ChEBI" id="CHEBI:57972"/>
        <dbReference type="EC" id="5.1.1.1"/>
    </reaction>
</comment>
<evidence type="ECO:0000256" key="4">
    <source>
        <dbReference type="ARBA" id="ARBA00022898"/>
    </source>
</evidence>
<dbReference type="OrthoDB" id="9813814at2"/>
<feature type="modified residue" description="N6-(pyridoxal phosphate)lysine" evidence="7 8">
    <location>
        <position position="33"/>
    </location>
</feature>
<dbReference type="PRINTS" id="PR00992">
    <property type="entry name" value="ALARACEMASE"/>
</dbReference>
<feature type="domain" description="Alanine racemase C-terminal" evidence="10">
    <location>
        <begin position="240"/>
        <end position="368"/>
    </location>
</feature>
<dbReference type="InterPro" id="IPR009006">
    <property type="entry name" value="Ala_racemase/Decarboxylase_C"/>
</dbReference>
<keyword evidence="5 7" id="KW-0413">Isomerase</keyword>
<dbReference type="FunFam" id="2.40.37.10:FF:000015">
    <property type="entry name" value="Alanine racemase"/>
    <property type="match status" value="1"/>
</dbReference>
<feature type="binding site" evidence="7 9">
    <location>
        <position position="131"/>
    </location>
    <ligand>
        <name>substrate</name>
    </ligand>
</feature>
<dbReference type="SUPFAM" id="SSF50621">
    <property type="entry name" value="Alanine racemase C-terminal domain-like"/>
    <property type="match status" value="1"/>
</dbReference>
<feature type="active site" description="Proton acceptor; specific for D-alanine" evidence="7">
    <location>
        <position position="33"/>
    </location>
</feature>
<evidence type="ECO:0000256" key="9">
    <source>
        <dbReference type="PIRSR" id="PIRSR600821-52"/>
    </source>
</evidence>
<dbReference type="GO" id="GO:0030632">
    <property type="term" value="P:D-alanine biosynthetic process"/>
    <property type="evidence" value="ECO:0007669"/>
    <property type="project" value="UniProtKB-UniRule"/>
</dbReference>
<evidence type="ECO:0000256" key="7">
    <source>
        <dbReference type="HAMAP-Rule" id="MF_01201"/>
    </source>
</evidence>
<evidence type="ECO:0000256" key="6">
    <source>
        <dbReference type="ARBA" id="ARBA00072221"/>
    </source>
</evidence>
<evidence type="ECO:0000256" key="5">
    <source>
        <dbReference type="ARBA" id="ARBA00023235"/>
    </source>
</evidence>
<dbReference type="Pfam" id="PF00842">
    <property type="entry name" value="Ala_racemase_C"/>
    <property type="match status" value="1"/>
</dbReference>
<gene>
    <name evidence="11" type="ORF">BDK92_4507</name>
</gene>
<evidence type="ECO:0000259" key="10">
    <source>
        <dbReference type="SMART" id="SM01005"/>
    </source>
</evidence>
<comment type="pathway">
    <text evidence="7">Amino-acid biosynthesis; D-alanine biosynthesis; D-alanine from L-alanine: step 1/1.</text>
</comment>
<dbReference type="AlphaFoldDB" id="A0A495JQ11"/>
<dbReference type="InterPro" id="IPR011079">
    <property type="entry name" value="Ala_racemase_C"/>
</dbReference>
<dbReference type="FunFam" id="3.20.20.10:FF:000002">
    <property type="entry name" value="Alanine racemase"/>
    <property type="match status" value="1"/>
</dbReference>
<organism evidence="11 12">
    <name type="scientific">Micromonospora pisi</name>
    <dbReference type="NCBI Taxonomy" id="589240"/>
    <lineage>
        <taxon>Bacteria</taxon>
        <taxon>Bacillati</taxon>
        <taxon>Actinomycetota</taxon>
        <taxon>Actinomycetes</taxon>
        <taxon>Micromonosporales</taxon>
        <taxon>Micromonosporaceae</taxon>
        <taxon>Micromonospora</taxon>
    </lineage>
</organism>
<keyword evidence="12" id="KW-1185">Reference proteome</keyword>
<evidence type="ECO:0000256" key="8">
    <source>
        <dbReference type="PIRSR" id="PIRSR600821-50"/>
    </source>
</evidence>
<dbReference type="SMART" id="SM01005">
    <property type="entry name" value="Ala_racemase_C"/>
    <property type="match status" value="1"/>
</dbReference>
<dbReference type="GO" id="GO:0030170">
    <property type="term" value="F:pyridoxal phosphate binding"/>
    <property type="evidence" value="ECO:0007669"/>
    <property type="project" value="UniProtKB-UniRule"/>
</dbReference>
<comment type="similarity">
    <text evidence="7">Belongs to the alanine racemase family.</text>
</comment>
<dbReference type="PANTHER" id="PTHR30511:SF0">
    <property type="entry name" value="ALANINE RACEMASE, CATABOLIC-RELATED"/>
    <property type="match status" value="1"/>
</dbReference>
<dbReference type="Gene3D" id="3.20.20.10">
    <property type="entry name" value="Alanine racemase"/>
    <property type="match status" value="1"/>
</dbReference>
<dbReference type="UniPathway" id="UPA00042">
    <property type="reaction ID" value="UER00497"/>
</dbReference>
<evidence type="ECO:0000256" key="1">
    <source>
        <dbReference type="ARBA" id="ARBA00000316"/>
    </source>
</evidence>
<dbReference type="SUPFAM" id="SSF51419">
    <property type="entry name" value="PLP-binding barrel"/>
    <property type="match status" value="1"/>
</dbReference>
<proteinExistence type="inferred from homology"/>
<dbReference type="GO" id="GO:0008784">
    <property type="term" value="F:alanine racemase activity"/>
    <property type="evidence" value="ECO:0007669"/>
    <property type="project" value="UniProtKB-UniRule"/>
</dbReference>
<dbReference type="CDD" id="cd00430">
    <property type="entry name" value="PLPDE_III_AR"/>
    <property type="match status" value="1"/>
</dbReference>
<feature type="binding site" evidence="7 9">
    <location>
        <position position="309"/>
    </location>
    <ligand>
        <name>substrate</name>
    </ligand>
</feature>
<name>A0A495JQ11_9ACTN</name>
<comment type="caution">
    <text evidence="11">The sequence shown here is derived from an EMBL/GenBank/DDBJ whole genome shotgun (WGS) entry which is preliminary data.</text>
</comment>
<accession>A0A495JQ11</accession>
<dbReference type="InterPro" id="IPR001608">
    <property type="entry name" value="Ala_racemase_N"/>
</dbReference>
<protein>
    <recommendedName>
        <fullName evidence="6 7">Alanine racemase</fullName>
        <ecNumber evidence="3 7">5.1.1.1</ecNumber>
    </recommendedName>
</protein>
<evidence type="ECO:0000313" key="11">
    <source>
        <dbReference type="EMBL" id="RKR90139.1"/>
    </source>
</evidence>
<comment type="function">
    <text evidence="7">Catalyzes the interconversion of L-alanine and D-alanine. May also act on other amino acids.</text>
</comment>
<dbReference type="Pfam" id="PF01168">
    <property type="entry name" value="Ala_racemase_N"/>
    <property type="match status" value="1"/>
</dbReference>
<keyword evidence="4 7" id="KW-0663">Pyridoxal phosphate</keyword>
<dbReference type="InterPro" id="IPR020622">
    <property type="entry name" value="Ala_racemase_pyridoxalP-BS"/>
</dbReference>
<dbReference type="Proteomes" id="UP000277671">
    <property type="component" value="Unassembled WGS sequence"/>
</dbReference>
<dbReference type="GO" id="GO:0005829">
    <property type="term" value="C:cytosol"/>
    <property type="evidence" value="ECO:0007669"/>
    <property type="project" value="TreeGrafter"/>
</dbReference>
<comment type="cofactor">
    <cofactor evidence="2 7 8">
        <name>pyridoxal 5'-phosphate</name>
        <dbReference type="ChEBI" id="CHEBI:597326"/>
    </cofactor>
</comment>
<dbReference type="Gene3D" id="2.40.37.10">
    <property type="entry name" value="Lyase, Ornithine Decarboxylase, Chain A, domain 1"/>
    <property type="match status" value="1"/>
</dbReference>
<reference evidence="11 12" key="1">
    <citation type="submission" date="2018-10" db="EMBL/GenBank/DDBJ databases">
        <title>Sequencing the genomes of 1000 actinobacteria strains.</title>
        <authorList>
            <person name="Klenk H.-P."/>
        </authorList>
    </citation>
    <scope>NUCLEOTIDE SEQUENCE [LARGE SCALE GENOMIC DNA]</scope>
    <source>
        <strain evidence="11 12">DSM 45175</strain>
    </source>
</reference>
<dbReference type="InterPro" id="IPR000821">
    <property type="entry name" value="Ala_racemase"/>
</dbReference>